<comment type="caution">
    <text evidence="2">The sequence shown here is derived from an EMBL/GenBank/DDBJ whole genome shotgun (WGS) entry which is preliminary data.</text>
</comment>
<evidence type="ECO:0008006" key="4">
    <source>
        <dbReference type="Google" id="ProtNLM"/>
    </source>
</evidence>
<feature type="transmembrane region" description="Helical" evidence="1">
    <location>
        <begin position="6"/>
        <end position="25"/>
    </location>
</feature>
<keyword evidence="1" id="KW-1133">Transmembrane helix</keyword>
<keyword evidence="3" id="KW-1185">Reference proteome</keyword>
<dbReference type="OrthoDB" id="1698854at2"/>
<organism evidence="2 3">
    <name type="scientific">Halalkalibacter nanhaiisediminis</name>
    <dbReference type="NCBI Taxonomy" id="688079"/>
    <lineage>
        <taxon>Bacteria</taxon>
        <taxon>Bacillati</taxon>
        <taxon>Bacillota</taxon>
        <taxon>Bacilli</taxon>
        <taxon>Bacillales</taxon>
        <taxon>Bacillaceae</taxon>
        <taxon>Halalkalibacter</taxon>
    </lineage>
</organism>
<accession>A0A562QJT2</accession>
<evidence type="ECO:0000256" key="1">
    <source>
        <dbReference type="SAM" id="Phobius"/>
    </source>
</evidence>
<keyword evidence="1" id="KW-0812">Transmembrane</keyword>
<dbReference type="Proteomes" id="UP000315711">
    <property type="component" value="Unassembled WGS sequence"/>
</dbReference>
<proteinExistence type="predicted"/>
<dbReference type="RefSeq" id="WP_144450038.1">
    <property type="nucleotide sequence ID" value="NZ_VLKZ01000004.1"/>
</dbReference>
<evidence type="ECO:0000313" key="2">
    <source>
        <dbReference type="EMBL" id="TWI57012.1"/>
    </source>
</evidence>
<name>A0A562QJT2_9BACI</name>
<feature type="transmembrane region" description="Helical" evidence="1">
    <location>
        <begin position="68"/>
        <end position="86"/>
    </location>
</feature>
<dbReference type="AlphaFoldDB" id="A0A562QJT2"/>
<feature type="transmembrane region" description="Helical" evidence="1">
    <location>
        <begin position="37"/>
        <end position="56"/>
    </location>
</feature>
<dbReference type="Pfam" id="PF06961">
    <property type="entry name" value="DUF1294"/>
    <property type="match status" value="1"/>
</dbReference>
<dbReference type="InterPro" id="IPR010718">
    <property type="entry name" value="DUF1294"/>
</dbReference>
<evidence type="ECO:0000313" key="3">
    <source>
        <dbReference type="Proteomes" id="UP000315711"/>
    </source>
</evidence>
<dbReference type="EMBL" id="VLKZ01000004">
    <property type="protein sequence ID" value="TWI57012.1"/>
    <property type="molecule type" value="Genomic_DNA"/>
</dbReference>
<protein>
    <recommendedName>
        <fullName evidence="4">DUF1294 domain-containing protein</fullName>
    </recommendedName>
</protein>
<reference evidence="2 3" key="1">
    <citation type="journal article" date="2015" name="Stand. Genomic Sci.">
        <title>Genomic Encyclopedia of Bacterial and Archaeal Type Strains, Phase III: the genomes of soil and plant-associated and newly described type strains.</title>
        <authorList>
            <person name="Whitman W.B."/>
            <person name="Woyke T."/>
            <person name="Klenk H.P."/>
            <person name="Zhou Y."/>
            <person name="Lilburn T.G."/>
            <person name="Beck B.J."/>
            <person name="De Vos P."/>
            <person name="Vandamme P."/>
            <person name="Eisen J.A."/>
            <person name="Garrity G."/>
            <person name="Hugenholtz P."/>
            <person name="Kyrpides N.C."/>
        </authorList>
    </citation>
    <scope>NUCLEOTIDE SEQUENCE [LARGE SCALE GENOMIC DNA]</scope>
    <source>
        <strain evidence="2 3">CGMCC 1.10116</strain>
    </source>
</reference>
<keyword evidence="1" id="KW-0472">Membrane</keyword>
<gene>
    <name evidence="2" type="ORF">IQ10_01710</name>
</gene>
<sequence>MEWVLYFLVINVIGFGMMGVDKQRAKKGEWRISERTLFLLVFAGGAVGIYIGMKWFRHKTKHASFTQGVPGIFLLQIMILAFIIFFN</sequence>